<keyword evidence="6" id="KW-0256">Endoplasmic reticulum</keyword>
<organism evidence="16 17">
    <name type="scientific">Terrimonas rubra</name>
    <dbReference type="NCBI Taxonomy" id="1035890"/>
    <lineage>
        <taxon>Bacteria</taxon>
        <taxon>Pseudomonadati</taxon>
        <taxon>Bacteroidota</taxon>
        <taxon>Chitinophagia</taxon>
        <taxon>Chitinophagales</taxon>
        <taxon>Chitinophagaceae</taxon>
        <taxon>Terrimonas</taxon>
    </lineage>
</organism>
<evidence type="ECO:0000256" key="10">
    <source>
        <dbReference type="ARBA" id="ARBA00023002"/>
    </source>
</evidence>
<keyword evidence="10" id="KW-0560">Oxidoreductase</keyword>
<evidence type="ECO:0000256" key="12">
    <source>
        <dbReference type="ARBA" id="ARBA00023136"/>
    </source>
</evidence>
<dbReference type="PANTHER" id="PTHR12863:SF1">
    <property type="entry name" value="FATTY ACID 2-HYDROXYLASE"/>
    <property type="match status" value="1"/>
</dbReference>
<keyword evidence="12 14" id="KW-0472">Membrane</keyword>
<keyword evidence="11" id="KW-0443">Lipid metabolism</keyword>
<accession>A0ABW6A0M1</accession>
<evidence type="ECO:0000259" key="15">
    <source>
        <dbReference type="Pfam" id="PF04116"/>
    </source>
</evidence>
<comment type="caution">
    <text evidence="16">The sequence shown here is derived from an EMBL/GenBank/DDBJ whole genome shotgun (WGS) entry which is preliminary data.</text>
</comment>
<comment type="subcellular location">
    <subcellularLocation>
        <location evidence="2">Endoplasmic reticulum membrane</location>
        <topology evidence="2">Multi-pass membrane protein</topology>
    </subcellularLocation>
</comment>
<dbReference type="Pfam" id="PF04116">
    <property type="entry name" value="FA_hydroxylase"/>
    <property type="match status" value="1"/>
</dbReference>
<evidence type="ECO:0000256" key="13">
    <source>
        <dbReference type="ARBA" id="ARBA00023160"/>
    </source>
</evidence>
<comment type="cofactor">
    <cofactor evidence="1">
        <name>Zn(2+)</name>
        <dbReference type="ChEBI" id="CHEBI:29105"/>
    </cofactor>
</comment>
<keyword evidence="9 14" id="KW-1133">Transmembrane helix</keyword>
<evidence type="ECO:0000256" key="6">
    <source>
        <dbReference type="ARBA" id="ARBA00022824"/>
    </source>
</evidence>
<dbReference type="RefSeq" id="WP_386095317.1">
    <property type="nucleotide sequence ID" value="NZ_JBHUOZ010000001.1"/>
</dbReference>
<keyword evidence="4 14" id="KW-0812">Transmembrane</keyword>
<evidence type="ECO:0000256" key="5">
    <source>
        <dbReference type="ARBA" id="ARBA00022723"/>
    </source>
</evidence>
<feature type="transmembrane region" description="Helical" evidence="14">
    <location>
        <begin position="138"/>
        <end position="157"/>
    </location>
</feature>
<keyword evidence="13" id="KW-0275">Fatty acid biosynthesis</keyword>
<keyword evidence="3" id="KW-0444">Lipid biosynthesis</keyword>
<name>A0ABW6A0M1_9BACT</name>
<keyword evidence="17" id="KW-1185">Reference proteome</keyword>
<dbReference type="InterPro" id="IPR014430">
    <property type="entry name" value="Scs7"/>
</dbReference>
<keyword evidence="8" id="KW-0862">Zinc</keyword>
<feature type="transmembrane region" description="Helical" evidence="14">
    <location>
        <begin position="50"/>
        <end position="71"/>
    </location>
</feature>
<evidence type="ECO:0000256" key="11">
    <source>
        <dbReference type="ARBA" id="ARBA00023098"/>
    </source>
</evidence>
<evidence type="ECO:0000256" key="8">
    <source>
        <dbReference type="ARBA" id="ARBA00022833"/>
    </source>
</evidence>
<keyword evidence="5" id="KW-0479">Metal-binding</keyword>
<evidence type="ECO:0000256" key="14">
    <source>
        <dbReference type="SAM" id="Phobius"/>
    </source>
</evidence>
<feature type="transmembrane region" description="Helical" evidence="14">
    <location>
        <begin position="26"/>
        <end position="44"/>
    </location>
</feature>
<feature type="domain" description="Fatty acid hydroxylase" evidence="15">
    <location>
        <begin position="64"/>
        <end position="199"/>
    </location>
</feature>
<dbReference type="InterPro" id="IPR006694">
    <property type="entry name" value="Fatty_acid_hydroxylase"/>
</dbReference>
<evidence type="ECO:0000256" key="4">
    <source>
        <dbReference type="ARBA" id="ARBA00022692"/>
    </source>
</evidence>
<feature type="transmembrane region" description="Helical" evidence="14">
    <location>
        <begin position="110"/>
        <end position="132"/>
    </location>
</feature>
<evidence type="ECO:0000313" key="16">
    <source>
        <dbReference type="EMBL" id="MFD2918787.1"/>
    </source>
</evidence>
<dbReference type="PANTHER" id="PTHR12863">
    <property type="entry name" value="FATTY ACID HYDROXYLASE"/>
    <property type="match status" value="1"/>
</dbReference>
<gene>
    <name evidence="16" type="ORF">ACFS6H_03630</name>
</gene>
<sequence>MKTEKIHNKGQARLFKSDYLEMLTKTHPLVIWGMYIPVIAYMLYYSHNTIGLSVGKVAAIFGGAMLFWTLFEYLAHRFIFHWASENKFIQKFTYTIHGNHHEYPRDRQRLFMPPVPSILLAAVIFFTMYIFLRGYTFSFFPGFIFGYLSYGTMHYAIHAWNPPYKWMKALWRNHHLHHYKNDELGFGVSSTMWDHVFGTMFDLKKEKEDKSKSQSLMFKPKETR</sequence>
<evidence type="ECO:0000256" key="7">
    <source>
        <dbReference type="ARBA" id="ARBA00022832"/>
    </source>
</evidence>
<evidence type="ECO:0000313" key="17">
    <source>
        <dbReference type="Proteomes" id="UP001597511"/>
    </source>
</evidence>
<evidence type="ECO:0000256" key="2">
    <source>
        <dbReference type="ARBA" id="ARBA00004477"/>
    </source>
</evidence>
<protein>
    <submittedName>
        <fullName evidence="16">Sterol desaturase family protein</fullName>
    </submittedName>
</protein>
<evidence type="ECO:0000256" key="3">
    <source>
        <dbReference type="ARBA" id="ARBA00022516"/>
    </source>
</evidence>
<evidence type="ECO:0000256" key="1">
    <source>
        <dbReference type="ARBA" id="ARBA00001947"/>
    </source>
</evidence>
<reference evidence="17" key="1">
    <citation type="journal article" date="2019" name="Int. J. Syst. Evol. Microbiol.">
        <title>The Global Catalogue of Microorganisms (GCM) 10K type strain sequencing project: providing services to taxonomists for standard genome sequencing and annotation.</title>
        <authorList>
            <consortium name="The Broad Institute Genomics Platform"/>
            <consortium name="The Broad Institute Genome Sequencing Center for Infectious Disease"/>
            <person name="Wu L."/>
            <person name="Ma J."/>
        </authorList>
    </citation>
    <scope>NUCLEOTIDE SEQUENCE [LARGE SCALE GENOMIC DNA]</scope>
    <source>
        <strain evidence="17">KCTC 23299</strain>
    </source>
</reference>
<evidence type="ECO:0000256" key="9">
    <source>
        <dbReference type="ARBA" id="ARBA00022989"/>
    </source>
</evidence>
<dbReference type="EMBL" id="JBHUOZ010000001">
    <property type="protein sequence ID" value="MFD2918787.1"/>
    <property type="molecule type" value="Genomic_DNA"/>
</dbReference>
<keyword evidence="7" id="KW-0276">Fatty acid metabolism</keyword>
<proteinExistence type="predicted"/>
<dbReference type="Proteomes" id="UP001597511">
    <property type="component" value="Unassembled WGS sequence"/>
</dbReference>